<dbReference type="SUPFAM" id="SSF53850">
    <property type="entry name" value="Periplasmic binding protein-like II"/>
    <property type="match status" value="1"/>
</dbReference>
<dbReference type="Proteomes" id="UP000199250">
    <property type="component" value="Unassembled WGS sequence"/>
</dbReference>
<dbReference type="Gene3D" id="3.40.190.10">
    <property type="entry name" value="Periplasmic binding protein-like II"/>
    <property type="match status" value="1"/>
</dbReference>
<name>A0A1H6YQW5_9GAMM</name>
<dbReference type="EMBL" id="FNYQ01000091">
    <property type="protein sequence ID" value="SEJ39662.1"/>
    <property type="molecule type" value="Genomic_DNA"/>
</dbReference>
<dbReference type="OrthoDB" id="7374754at2"/>
<dbReference type="PANTHER" id="PTHR30024:SF42">
    <property type="entry name" value="ALIPHATIC SULFONATES-BINDING PROTEIN-RELATED"/>
    <property type="match status" value="1"/>
</dbReference>
<dbReference type="PANTHER" id="PTHR30024">
    <property type="entry name" value="ALIPHATIC SULFONATES-BINDING PROTEIN-RELATED"/>
    <property type="match status" value="1"/>
</dbReference>
<proteinExistence type="predicted"/>
<evidence type="ECO:0000313" key="2">
    <source>
        <dbReference type="Proteomes" id="UP000199250"/>
    </source>
</evidence>
<dbReference type="AlphaFoldDB" id="A0A1H6YQW5"/>
<organism evidence="1 2">
    <name type="scientific">Azotobacter beijerinckii</name>
    <dbReference type="NCBI Taxonomy" id="170623"/>
    <lineage>
        <taxon>Bacteria</taxon>
        <taxon>Pseudomonadati</taxon>
        <taxon>Pseudomonadota</taxon>
        <taxon>Gammaproteobacteria</taxon>
        <taxon>Pseudomonadales</taxon>
        <taxon>Pseudomonadaceae</taxon>
        <taxon>Azotobacter</taxon>
    </lineage>
</organism>
<dbReference type="RefSeq" id="WP_090734519.1">
    <property type="nucleotide sequence ID" value="NZ_FNYQ01000091.1"/>
</dbReference>
<gene>
    <name evidence="1" type="ORF">SAMN04244572_03799</name>
</gene>
<sequence length="103" mass="11821">MATTRFAERHPEVLEIVFDELRKTGQWIKANPREAAQILAPLWGNLPPETVEQANGHRSYAVVPVRRDELVEQQRIADLYRDAGIIPEPLDVRDIRIWPADGQ</sequence>
<protein>
    <submittedName>
        <fullName evidence="1">Sulfonate transport system substrate-binding protein</fullName>
    </submittedName>
</protein>
<accession>A0A1H6YQW5</accession>
<reference evidence="1 2" key="1">
    <citation type="submission" date="2016-10" db="EMBL/GenBank/DDBJ databases">
        <authorList>
            <person name="de Groot N.N."/>
        </authorList>
    </citation>
    <scope>NUCLEOTIDE SEQUENCE [LARGE SCALE GENOMIC DNA]</scope>
    <source>
        <strain evidence="1 2">DSM 373</strain>
    </source>
</reference>
<evidence type="ECO:0000313" key="1">
    <source>
        <dbReference type="EMBL" id="SEJ39662.1"/>
    </source>
</evidence>